<organism evidence="2 3">
    <name type="scientific">Sporobacter termitidis DSM 10068</name>
    <dbReference type="NCBI Taxonomy" id="1123282"/>
    <lineage>
        <taxon>Bacteria</taxon>
        <taxon>Bacillati</taxon>
        <taxon>Bacillota</taxon>
        <taxon>Clostridia</taxon>
        <taxon>Eubacteriales</taxon>
        <taxon>Oscillospiraceae</taxon>
        <taxon>Sporobacter</taxon>
    </lineage>
</organism>
<reference evidence="2 3" key="1">
    <citation type="submission" date="2016-11" db="EMBL/GenBank/DDBJ databases">
        <authorList>
            <person name="Jaros S."/>
            <person name="Januszkiewicz K."/>
            <person name="Wedrychowicz H."/>
        </authorList>
    </citation>
    <scope>NUCLEOTIDE SEQUENCE [LARGE SCALE GENOMIC DNA]</scope>
    <source>
        <strain evidence="2 3">DSM 10068</strain>
    </source>
</reference>
<evidence type="ECO:0000313" key="3">
    <source>
        <dbReference type="Proteomes" id="UP000183995"/>
    </source>
</evidence>
<feature type="region of interest" description="Disordered" evidence="1">
    <location>
        <begin position="32"/>
        <end position="58"/>
    </location>
</feature>
<dbReference type="RefSeq" id="WP_073077466.1">
    <property type="nucleotide sequence ID" value="NZ_FQXV01000004.1"/>
</dbReference>
<dbReference type="EMBL" id="FQXV01000004">
    <property type="protein sequence ID" value="SHH94586.1"/>
    <property type="molecule type" value="Genomic_DNA"/>
</dbReference>
<keyword evidence="3" id="KW-1185">Reference proteome</keyword>
<name>A0A1M5X439_9FIRM</name>
<dbReference type="Proteomes" id="UP000183995">
    <property type="component" value="Unassembled WGS sequence"/>
</dbReference>
<protein>
    <submittedName>
        <fullName evidence="2">Uncharacterized protein</fullName>
    </submittedName>
</protein>
<evidence type="ECO:0000256" key="1">
    <source>
        <dbReference type="SAM" id="MobiDB-lite"/>
    </source>
</evidence>
<sequence length="98" mass="10011">MGYDPMSASSAGIHGRTVRISGNLEGRGNIAANVREPEGARNAPADKTPAPAVSGISSREPVQSAVTAASCANADSAAVLEGYLTLARQSACLRGYMY</sequence>
<dbReference type="AlphaFoldDB" id="A0A1M5X439"/>
<accession>A0A1M5X439</accession>
<gene>
    <name evidence="2" type="ORF">SAMN02745823_01589</name>
</gene>
<evidence type="ECO:0000313" key="2">
    <source>
        <dbReference type="EMBL" id="SHH94586.1"/>
    </source>
</evidence>
<proteinExistence type="predicted"/>